<name>A0A0G0QNK5_9BACT</name>
<protein>
    <submittedName>
        <fullName evidence="1">Uncharacterized protein</fullName>
    </submittedName>
</protein>
<evidence type="ECO:0000313" key="2">
    <source>
        <dbReference type="Proteomes" id="UP000034215"/>
    </source>
</evidence>
<dbReference type="AlphaFoldDB" id="A0A0G0QNK5"/>
<proteinExistence type="predicted"/>
<reference evidence="1 2" key="1">
    <citation type="journal article" date="2015" name="Nature">
        <title>rRNA introns, odd ribosomes, and small enigmatic genomes across a large radiation of phyla.</title>
        <authorList>
            <person name="Brown C.T."/>
            <person name="Hug L.A."/>
            <person name="Thomas B.C."/>
            <person name="Sharon I."/>
            <person name="Castelle C.J."/>
            <person name="Singh A."/>
            <person name="Wilkins M.J."/>
            <person name="Williams K.H."/>
            <person name="Banfield J.F."/>
        </authorList>
    </citation>
    <scope>NUCLEOTIDE SEQUENCE [LARGE SCALE GENOMIC DNA]</scope>
</reference>
<evidence type="ECO:0000313" key="1">
    <source>
        <dbReference type="EMBL" id="KKR41698.1"/>
    </source>
</evidence>
<dbReference type="EMBL" id="LBYA01000028">
    <property type="protein sequence ID" value="KKR41698.1"/>
    <property type="molecule type" value="Genomic_DNA"/>
</dbReference>
<gene>
    <name evidence="1" type="ORF">UT76_C0028G0010</name>
</gene>
<accession>A0A0G0QNK5</accession>
<sequence>MTDCHERPVVSWVGRRIGDIFTDLDGSVWQVQVDYNTKKVIPVKVQDAQNPIKLHTRCCKLTIRHKF</sequence>
<organism evidence="1 2">
    <name type="scientific">Candidatus Woesebacteria bacterium GW2011_GWB1_40_12</name>
    <dbReference type="NCBI Taxonomy" id="1618576"/>
    <lineage>
        <taxon>Bacteria</taxon>
        <taxon>Candidatus Woeseibacteriota</taxon>
    </lineage>
</organism>
<dbReference type="Proteomes" id="UP000034215">
    <property type="component" value="Unassembled WGS sequence"/>
</dbReference>
<comment type="caution">
    <text evidence="1">The sequence shown here is derived from an EMBL/GenBank/DDBJ whole genome shotgun (WGS) entry which is preliminary data.</text>
</comment>